<reference evidence="2" key="1">
    <citation type="submission" date="2016-06" db="EMBL/GenBank/DDBJ databases">
        <authorList>
            <person name="Sutton G."/>
            <person name="Brinkac L."/>
            <person name="Sanka R."/>
            <person name="Adams M."/>
            <person name="Lau E."/>
            <person name="Mehaffy C."/>
            <person name="Tameris M."/>
            <person name="Hatherill M."/>
            <person name="Hanekom W."/>
            <person name="Mahomed H."/>
            <person name="Mcshane H."/>
        </authorList>
    </citation>
    <scope>NUCLEOTIDE SEQUENCE [LARGE SCALE GENOMIC DNA]</scope>
    <source>
        <strain evidence="2">852002-10433_SCH5171157</strain>
    </source>
</reference>
<dbReference type="AlphaFoldDB" id="A0A1A0WDP3"/>
<sequence>MGCDLVLDPYDVKMGATGAITPAEIAAQLAGIAPSVITTLLPRAYASARHTAAARVGAPEPVDLFADARGIGYQRRVASRLIAD</sequence>
<dbReference type="Proteomes" id="UP000094008">
    <property type="component" value="Unassembled WGS sequence"/>
</dbReference>
<protein>
    <submittedName>
        <fullName evidence="1">Uncharacterized protein</fullName>
    </submittedName>
</protein>
<gene>
    <name evidence="1" type="ORF">A5779_17815</name>
</gene>
<proteinExistence type="predicted"/>
<evidence type="ECO:0000313" key="2">
    <source>
        <dbReference type="Proteomes" id="UP000094008"/>
    </source>
</evidence>
<evidence type="ECO:0000313" key="1">
    <source>
        <dbReference type="EMBL" id="OBB95864.1"/>
    </source>
</evidence>
<name>A0A1A0WDP3_MYCPR</name>
<dbReference type="EMBL" id="LZSY01000031">
    <property type="protein sequence ID" value="OBB95864.1"/>
    <property type="molecule type" value="Genomic_DNA"/>
</dbReference>
<comment type="caution">
    <text evidence="1">The sequence shown here is derived from an EMBL/GenBank/DDBJ whole genome shotgun (WGS) entry which is preliminary data.</text>
</comment>
<organism evidence="1 2">
    <name type="scientific">Mycolicibacterium peregrinum</name>
    <name type="common">Mycobacterium peregrinum</name>
    <dbReference type="NCBI Taxonomy" id="43304"/>
    <lineage>
        <taxon>Bacteria</taxon>
        <taxon>Bacillati</taxon>
        <taxon>Actinomycetota</taxon>
        <taxon>Actinomycetes</taxon>
        <taxon>Mycobacteriales</taxon>
        <taxon>Mycobacteriaceae</taxon>
        <taxon>Mycolicibacterium</taxon>
    </lineage>
</organism>
<accession>A0A1A0WDP3</accession>